<name>A0ABT6KPH2_9MICO</name>
<dbReference type="InterPro" id="IPR005084">
    <property type="entry name" value="CBM6"/>
</dbReference>
<dbReference type="Gene3D" id="2.120.10.30">
    <property type="entry name" value="TolB, C-terminal domain"/>
    <property type="match status" value="1"/>
</dbReference>
<dbReference type="SUPFAM" id="SSF49899">
    <property type="entry name" value="Concanavalin A-like lectins/glucanases"/>
    <property type="match status" value="3"/>
</dbReference>
<dbReference type="SMART" id="SM00089">
    <property type="entry name" value="PKD"/>
    <property type="match status" value="3"/>
</dbReference>
<dbReference type="InterPro" id="IPR029010">
    <property type="entry name" value="ThuA-like"/>
</dbReference>
<dbReference type="InterPro" id="IPR011042">
    <property type="entry name" value="6-blade_b-propeller_TolB-like"/>
</dbReference>
<keyword evidence="1" id="KW-0732">Signal</keyword>
<evidence type="ECO:0000256" key="1">
    <source>
        <dbReference type="ARBA" id="ARBA00022729"/>
    </source>
</evidence>
<dbReference type="InterPro" id="IPR035986">
    <property type="entry name" value="PKD_dom_sf"/>
</dbReference>
<reference evidence="4 5" key="1">
    <citation type="submission" date="2023-04" db="EMBL/GenBank/DDBJ databases">
        <title>Genome Encyclopedia of Bacteria and Archaea VI: Functional Genomics of Type Strains.</title>
        <authorList>
            <person name="Whitman W."/>
        </authorList>
    </citation>
    <scope>NUCLEOTIDE SEQUENCE [LARGE SCALE GENOMIC DNA]</scope>
    <source>
        <strain evidence="4 5">SG_E_30_P1</strain>
    </source>
</reference>
<feature type="domain" description="PKD" evidence="2">
    <location>
        <begin position="1141"/>
        <end position="1193"/>
    </location>
</feature>
<feature type="domain" description="PKD" evidence="2">
    <location>
        <begin position="773"/>
        <end position="855"/>
    </location>
</feature>
<proteinExistence type="predicted"/>
<dbReference type="Gene3D" id="2.60.120.260">
    <property type="entry name" value="Galactose-binding domain-like"/>
    <property type="match status" value="1"/>
</dbReference>
<dbReference type="PANTHER" id="PTHR40469">
    <property type="entry name" value="SECRETED GLYCOSYL HYDROLASE"/>
    <property type="match status" value="1"/>
</dbReference>
<dbReference type="SMART" id="SM00606">
    <property type="entry name" value="CBD_IV"/>
    <property type="match status" value="1"/>
</dbReference>
<dbReference type="Gene3D" id="2.60.40.10">
    <property type="entry name" value="Immunoglobulins"/>
    <property type="match status" value="3"/>
</dbReference>
<dbReference type="InterPro" id="IPR013320">
    <property type="entry name" value="ConA-like_dom_sf"/>
</dbReference>
<dbReference type="InterPro" id="IPR029062">
    <property type="entry name" value="Class_I_gatase-like"/>
</dbReference>
<dbReference type="SUPFAM" id="SSF49299">
    <property type="entry name" value="PKD domain"/>
    <property type="match status" value="2"/>
</dbReference>
<dbReference type="InterPro" id="IPR058094">
    <property type="entry name" value="Ig-like_OmpL47-like"/>
</dbReference>
<dbReference type="Gene3D" id="2.60.120.200">
    <property type="match status" value="3"/>
</dbReference>
<dbReference type="PROSITE" id="PS50093">
    <property type="entry name" value="PKD"/>
    <property type="match status" value="2"/>
</dbReference>
<dbReference type="PROSITE" id="PS51175">
    <property type="entry name" value="CBM6"/>
    <property type="match status" value="1"/>
</dbReference>
<evidence type="ECO:0000313" key="5">
    <source>
        <dbReference type="Proteomes" id="UP001160142"/>
    </source>
</evidence>
<dbReference type="SUPFAM" id="SSF49785">
    <property type="entry name" value="Galactose-binding domain-like"/>
    <property type="match status" value="1"/>
</dbReference>
<dbReference type="InterPro" id="IPR000601">
    <property type="entry name" value="PKD_dom"/>
</dbReference>
<dbReference type="CDD" id="cd00146">
    <property type="entry name" value="PKD"/>
    <property type="match status" value="1"/>
</dbReference>
<dbReference type="InterPro" id="IPR041542">
    <property type="entry name" value="GH43_C2"/>
</dbReference>
<keyword evidence="5" id="KW-1185">Reference proteome</keyword>
<evidence type="ECO:0000259" key="2">
    <source>
        <dbReference type="PROSITE" id="PS50093"/>
    </source>
</evidence>
<dbReference type="InterPro" id="IPR022409">
    <property type="entry name" value="PKD/Chitinase_dom"/>
</dbReference>
<dbReference type="InterPro" id="IPR006584">
    <property type="entry name" value="Cellulose-bd_IV"/>
</dbReference>
<dbReference type="CDD" id="cd04084">
    <property type="entry name" value="CBM6_xylanase-like"/>
    <property type="match status" value="1"/>
</dbReference>
<feature type="domain" description="CBM6" evidence="3">
    <location>
        <begin position="968"/>
        <end position="1099"/>
    </location>
</feature>
<evidence type="ECO:0000313" key="4">
    <source>
        <dbReference type="EMBL" id="MDH6181896.1"/>
    </source>
</evidence>
<accession>A0ABT6KPH2</accession>
<dbReference type="Pfam" id="PF03422">
    <property type="entry name" value="CBM_6"/>
    <property type="match status" value="1"/>
</dbReference>
<organism evidence="4 5">
    <name type="scientific">Antiquaquibacter oligotrophicus</name>
    <dbReference type="NCBI Taxonomy" id="2880260"/>
    <lineage>
        <taxon>Bacteria</taxon>
        <taxon>Bacillati</taxon>
        <taxon>Actinomycetota</taxon>
        <taxon>Actinomycetes</taxon>
        <taxon>Micrococcales</taxon>
        <taxon>Microbacteriaceae</taxon>
        <taxon>Antiquaquibacter</taxon>
    </lineage>
</organism>
<dbReference type="InterPro" id="IPR011041">
    <property type="entry name" value="Quinoprot_gluc/sorb_DH_b-prop"/>
</dbReference>
<dbReference type="InterPro" id="IPR013783">
    <property type="entry name" value="Ig-like_fold"/>
</dbReference>
<dbReference type="InterPro" id="IPR008979">
    <property type="entry name" value="Galactose-bd-like_sf"/>
</dbReference>
<dbReference type="Pfam" id="PF07995">
    <property type="entry name" value="GSDH"/>
    <property type="match status" value="1"/>
</dbReference>
<dbReference type="InterPro" id="IPR012938">
    <property type="entry name" value="Glc/Sorbosone_DH"/>
</dbReference>
<dbReference type="Gene3D" id="3.40.50.880">
    <property type="match status" value="1"/>
</dbReference>
<dbReference type="SUPFAM" id="SSF50952">
    <property type="entry name" value="Soluble quinoprotein glucose dehydrogenase"/>
    <property type="match status" value="1"/>
</dbReference>
<dbReference type="PANTHER" id="PTHR40469:SF2">
    <property type="entry name" value="GALACTOSE-BINDING DOMAIN-LIKE SUPERFAMILY PROTEIN"/>
    <property type="match status" value="1"/>
</dbReference>
<dbReference type="Pfam" id="PF06283">
    <property type="entry name" value="ThuA"/>
    <property type="match status" value="1"/>
</dbReference>
<evidence type="ECO:0000259" key="3">
    <source>
        <dbReference type="PROSITE" id="PS51175"/>
    </source>
</evidence>
<dbReference type="Pfam" id="PF18911">
    <property type="entry name" value="PKD_4"/>
    <property type="match status" value="1"/>
</dbReference>
<dbReference type="SUPFAM" id="SSF52317">
    <property type="entry name" value="Class I glutamine amidotransferase-like"/>
    <property type="match status" value="1"/>
</dbReference>
<gene>
    <name evidence="4" type="ORF">M2152_002078</name>
</gene>
<dbReference type="InterPro" id="IPR007253">
    <property type="entry name" value="Cell_wall-bd_2"/>
</dbReference>
<protein>
    <submittedName>
        <fullName evidence="4">Cytochrome c</fullName>
    </submittedName>
</protein>
<dbReference type="EMBL" id="JARXVQ010000001">
    <property type="protein sequence ID" value="MDH6181896.1"/>
    <property type="molecule type" value="Genomic_DNA"/>
</dbReference>
<dbReference type="NCBIfam" id="NF047446">
    <property type="entry name" value="barrel_OmpL47"/>
    <property type="match status" value="2"/>
</dbReference>
<dbReference type="Proteomes" id="UP001160142">
    <property type="component" value="Unassembled WGS sequence"/>
</dbReference>
<sequence>MNIAVHPVRRKSLFLAIVASFAMVLGVLAPVFGAAPQAKADDPAFKILVFDKTAGFRHASIPVAKAAIADMAANPVNPADAFAVDFSENLLTSTGIGGTDAAVLFNTANAATVNLAQYDAIVFNSTTGDIFNSEQEANFRAYIEGGGGFAGIHSASDTEHQWTWYTQELVGARFNNHPANQTATVNILDRTNESTKHFTSDQWVKYDEWYNFVDLQRDKIHVLMSLDEKSYSPGGGAMPADHPIAWCRQTDTIRSWYTALGHTTGTGNNSGGDGTVNTYAMPEFRAHLLGGFKIAAGTIPSGCAASQSSSFEQVMLDENTVSPMALNVAPDGTVFYIERDGRLRQIDPTTNTTSTALTLQVYSGNEDGLLGVVLDPDFEENGWIYLYYAPTAANLGGDPTHNRLSRFTYNFSTKTAAPSSEKIILKVNTQRNECCHKGGDMTFDLNGNLVLATGDNTNPFASGGYTPIDEQPGRAAWDAQGTSGNTNDLRGKLIRITPQDDGTYTIPAGNLFAPGTPLTRPEVYAMGFRNPFRIGLDHETGNIFVGEYGPDAGSNSSTRGPRGSVEWNVVSQPGNYGWPYCHGRSNAQGAAGDVGTGCYNDYNFANSTSGAVFNPNALVNDSPNNTGMTNLPAVIAPTMWYPNSSNTYTPEIGSGGGAPMGGPTYEYDPLNPSDTKWPAYWDGKAIFAEWNQGKMYSIQMDAATGTQVRKINTILPAIFDAGSGGGNFYRGMDMEWGPDGALYVIDWGSGFDGNNANSSIFRVDYTAGEASPVAHASADVTNSATAPLEVNFTGDTSFHPFDYPITYSWNFGDGSPAVTTANATHTYTANGQYTAQLTVTDDRGGTSVSNVEIVVGNAAPTIEIVFPENGGFFEWGDQIPYEIVVTDPDATEPIDCENVSLLPALGHDTHAHDYGQLFGCEGYFQTARDAGHGLEANLFWVLSTTYQDDGGAVGIPLTGYGSAVLNPTLMQAEYYDATGQLGQTTGGVQLENTTDSLGGGRDIAGVDVGDWWAHNPVNLVGMDGVNIRLASAAGGTIEARFGNDVETATVIGTLNYTATGGATTYAYQNLAFSNVPSGEGTLFFVNTAGTARVNYYEFQGDGVESNSAPTATLSVNRETGVAPLSVTATLADVIDPDGAEGAPVDIEWDSGQGYQPGTASITVNYTEPGDYILRARLTDELGAYTILEQPITVDAQEIGECFLGRSDGFDGTMLDSDRWDSNVRVDQTLVVEDGTLKIPAAVGDLYQNSTPVSPNLVLQDMPTGAWTMDTKVTFPARIGYQQAGLLVYANDNNYVKLTMQARTGDSTPNAATRVVQMLKEDNGTASETNSPNLGAEFPDTVYLRIVSDGAATPTLTGYYSANGSDWTAITTTRNLSGITEAPLKVGVWASASTSAQATAAPIVTAEFDWFTITPDDTAVPVGPNDEFDGDRIDPCRWEVLNENGNLYRVQGGNLELDTTTADINNTSANPIPNLTVQEQPDGDWTVETKLDATAFDRQYHAGGIMLYFDDANYIKLYVEQQSATARQVEFRNEVNNVIGTPNPNVTGAPTTVWLRMTKTGTTYGAWYSYDGTTWLQVMANGTTGAPVAFTNAAVADAKIGLFALGTSSQGENNRTAKFDYFHVISADPVFDVDATVAPAVDGTNGWHKTQPVTVTLATENGDPELQDYIEYNLGEGWMEYTTPLVLTAEGTHTVQYRASETGGEDTAEKSVTVKIDTTVPTVDGNLVVDPEDAEDRTLEITAADATSGVASIQYSSNGGTSWTTYTAPVALPLTAQTIQVRSTDGAGNVSAIDTVEVPAIGECGEVGPNDQFDGAALDTCRWTVINENTAGYRVEGGFLKIDTTQADIYSAGGSIPNIIVQDQPSGDWTIETKVDTSTFDRQYQNAGLIAYIDADNYIKWDIVTTNAAGSTIARNFEFRHEVAGAVQNPQNNVNATATGGIAHLRLAKVGNVFTASYSTDGTTWTDFTNTFTDANLSANAQVGLYTLGSTSSGTAGKTATFDYFTVDAEEVDVTAPTVSGTANGRTVTLTAEDTESGVASIEYQLPGGEWTAYTAPFDVPGTEAVTVSIRATDNAGNVSTTGTVEVAAVEEPELVVDRIAGANRFEVAVNISQEAYPDGAPVVYVANGEFYADALSAGPAAAYEGGPLLLVRPGELPAVISAEIARLDPEKIVVVGGVNSVSETVFGQLAGLTDEAVRIAGANRYEASRNIAEYAFGGADVPLAYIATGEKFPDALAAGGAAGSQDAPVILVKGDAATLDAATATLLDEFNTTETRVLGGEASVTPGVFNGVDAITDATRLGGVDRYEAARNINADAFDTAERVFLATGANFPDALAGSAWAAGIGAPLYVTPGTCVTAGILADLEALGTTHVTLLGGEASLSPEVFSLTSC</sequence>
<dbReference type="Pfam" id="PF17851">
    <property type="entry name" value="GH43_C2"/>
    <property type="match status" value="3"/>
</dbReference>
<comment type="caution">
    <text evidence="4">The sequence shown here is derived from an EMBL/GenBank/DDBJ whole genome shotgun (WGS) entry which is preliminary data.</text>
</comment>
<dbReference type="Gene3D" id="3.40.50.12090">
    <property type="match status" value="1"/>
</dbReference>
<dbReference type="Pfam" id="PF04122">
    <property type="entry name" value="CW_binding_2"/>
    <property type="match status" value="3"/>
</dbReference>